<keyword evidence="5" id="KW-1185">Reference proteome</keyword>
<dbReference type="Gene3D" id="3.90.226.10">
    <property type="entry name" value="2-enoyl-CoA Hydratase, Chain A, domain 1"/>
    <property type="match status" value="2"/>
</dbReference>
<feature type="domain" description="CoA carboxyltransferase N-terminal" evidence="2">
    <location>
        <begin position="1"/>
        <end position="242"/>
    </location>
</feature>
<dbReference type="InterPro" id="IPR000438">
    <property type="entry name" value="Acetyl_CoA_COase_Trfase_b_su"/>
</dbReference>
<evidence type="ECO:0000313" key="5">
    <source>
        <dbReference type="Proteomes" id="UP001364211"/>
    </source>
</evidence>
<dbReference type="PROSITE" id="PS50989">
    <property type="entry name" value="COA_CT_CTER"/>
    <property type="match status" value="1"/>
</dbReference>
<dbReference type="Pfam" id="PF01039">
    <property type="entry name" value="Carboxyl_trans"/>
    <property type="match status" value="1"/>
</dbReference>
<evidence type="ECO:0000259" key="2">
    <source>
        <dbReference type="PROSITE" id="PS50980"/>
    </source>
</evidence>
<dbReference type="InterPro" id="IPR011763">
    <property type="entry name" value="COA_CT_C"/>
</dbReference>
<gene>
    <name evidence="4" type="ORF">WJX68_25135</name>
</gene>
<dbReference type="PANTHER" id="PTHR42995:SF5">
    <property type="entry name" value="ACETYL-COENZYME A CARBOXYLASE CARBOXYL TRANSFERASE SUBUNIT BETA, CHLOROPLASTIC"/>
    <property type="match status" value="1"/>
</dbReference>
<feature type="domain" description="CoA carboxyltransferase C-terminal" evidence="3">
    <location>
        <begin position="240"/>
        <end position="478"/>
    </location>
</feature>
<dbReference type="RefSeq" id="WP_340295467.1">
    <property type="nucleotide sequence ID" value="NZ_JBBJUP010000036.1"/>
</dbReference>
<dbReference type="InterPro" id="IPR034733">
    <property type="entry name" value="AcCoA_carboxyl_beta"/>
</dbReference>
<dbReference type="Proteomes" id="UP001364211">
    <property type="component" value="Unassembled WGS sequence"/>
</dbReference>
<dbReference type="GO" id="GO:0016740">
    <property type="term" value="F:transferase activity"/>
    <property type="evidence" value="ECO:0007669"/>
    <property type="project" value="UniProtKB-KW"/>
</dbReference>
<dbReference type="InterPro" id="IPR011762">
    <property type="entry name" value="COA_CT_N"/>
</dbReference>
<dbReference type="PRINTS" id="PR01070">
    <property type="entry name" value="ACCCTRFRASEB"/>
</dbReference>
<protein>
    <submittedName>
        <fullName evidence="4">Carboxyl transferase domain-containing protein</fullName>
    </submittedName>
</protein>
<keyword evidence="1 4" id="KW-0808">Transferase</keyword>
<comment type="caution">
    <text evidence="4">The sequence shown here is derived from an EMBL/GenBank/DDBJ whole genome shotgun (WGS) entry which is preliminary data.</text>
</comment>
<dbReference type="InterPro" id="IPR029045">
    <property type="entry name" value="ClpP/crotonase-like_dom_sf"/>
</dbReference>
<accession>A0ABU8TE37</accession>
<dbReference type="PANTHER" id="PTHR42995">
    <property type="entry name" value="ACETYL-COENZYME A CARBOXYLASE CARBOXYL TRANSFERASE SUBUNIT BETA, CHLOROPLASTIC"/>
    <property type="match status" value="1"/>
</dbReference>
<organism evidence="4 5">
    <name type="scientific">Pseudonocardia spirodelae</name>
    <dbReference type="NCBI Taxonomy" id="3133431"/>
    <lineage>
        <taxon>Bacteria</taxon>
        <taxon>Bacillati</taxon>
        <taxon>Actinomycetota</taxon>
        <taxon>Actinomycetes</taxon>
        <taxon>Pseudonocardiales</taxon>
        <taxon>Pseudonocardiaceae</taxon>
        <taxon>Pseudonocardia</taxon>
    </lineage>
</organism>
<dbReference type="EMBL" id="JBBJUP010000036">
    <property type="protein sequence ID" value="MEJ8282238.1"/>
    <property type="molecule type" value="Genomic_DNA"/>
</dbReference>
<dbReference type="SUPFAM" id="SSF52096">
    <property type="entry name" value="ClpP/crotonase"/>
    <property type="match status" value="2"/>
</dbReference>
<proteinExistence type="predicted"/>
<dbReference type="PROSITE" id="PS50980">
    <property type="entry name" value="COA_CT_NTER"/>
    <property type="match status" value="1"/>
</dbReference>
<evidence type="ECO:0000259" key="3">
    <source>
        <dbReference type="PROSITE" id="PS50989"/>
    </source>
</evidence>
<evidence type="ECO:0000256" key="1">
    <source>
        <dbReference type="ARBA" id="ARBA00022679"/>
    </source>
</evidence>
<sequence length="489" mass="49514">MSAPARAATGSSDLLAAVLDAGSFRTWDSPAAAPDGAPAGYRRELAAAAVAAGTDESLVTGEGRIGGRRIAVAVSEFAFLGGSVGTTAARRLVAAVERATACGLPLLLSPASGGTRMQEGTPAFLEMITIADRVAAHRRAGHPVAVHLRHPTTGGALASWGSLGSVTTAEPGALVGFLGPKVYRSLYGHRFPSGVQTAENLRARGVIDAVMGPAELAGLLDRLLAVTARGPSRAAVAPAPAETARPPAAPDAWSSIRATRRPDRPGARDLLRIAARDVIELSGTGTGEAAAATVLVLARIDGVACVLVGQDRAADRLPGPADLRVARRGFALAEELGLPLVTFIDTAGGELSAEAEEGALAGEIARCLVDLTALEVPSVSVLAGQGAGGAALALFGARRRIAARNAWLTPLPPEGASAIVHGTTDRAAEVVAGQCVRSTDLVAAGAVHRIVEELPDAADEPETYLARLAHGIVSELGIAAGPLSGRSPR</sequence>
<evidence type="ECO:0000313" key="4">
    <source>
        <dbReference type="EMBL" id="MEJ8282238.1"/>
    </source>
</evidence>
<name>A0ABU8TE37_9PSEU</name>
<reference evidence="4 5" key="1">
    <citation type="submission" date="2024-03" db="EMBL/GenBank/DDBJ databases">
        <title>Draft genome sequence of Pseudonocardia sp. DW16-2.</title>
        <authorList>
            <person name="Duangmal K."/>
        </authorList>
    </citation>
    <scope>NUCLEOTIDE SEQUENCE [LARGE SCALE GENOMIC DNA]</scope>
    <source>
        <strain evidence="4 5">DW16-2</strain>
    </source>
</reference>